<proteinExistence type="predicted"/>
<keyword evidence="3" id="KW-1185">Reference proteome</keyword>
<feature type="region of interest" description="Disordered" evidence="1">
    <location>
        <begin position="1"/>
        <end position="64"/>
    </location>
</feature>
<accession>A0A7Y0EZR6</accession>
<dbReference type="RefSeq" id="WP_169241133.1">
    <property type="nucleotide sequence ID" value="NZ_JAAIIG010000005.1"/>
</dbReference>
<evidence type="ECO:0000313" key="2">
    <source>
        <dbReference type="EMBL" id="NMM98411.1"/>
    </source>
</evidence>
<dbReference type="Gene3D" id="3.40.960.10">
    <property type="entry name" value="VSR Endonuclease"/>
    <property type="match status" value="1"/>
</dbReference>
<feature type="compositionally biased region" description="Polar residues" evidence="1">
    <location>
        <begin position="1"/>
        <end position="14"/>
    </location>
</feature>
<dbReference type="InterPro" id="IPR011335">
    <property type="entry name" value="Restrct_endonuc-II-like"/>
</dbReference>
<dbReference type="Proteomes" id="UP000543419">
    <property type="component" value="Unassembled WGS sequence"/>
</dbReference>
<dbReference type="SUPFAM" id="SSF52980">
    <property type="entry name" value="Restriction endonuclease-like"/>
    <property type="match status" value="1"/>
</dbReference>
<dbReference type="AlphaFoldDB" id="A0A7Y0EZR6"/>
<comment type="caution">
    <text evidence="2">The sequence shown here is derived from an EMBL/GenBank/DDBJ whole genome shotgun (WGS) entry which is preliminary data.</text>
</comment>
<organism evidence="2 3">
    <name type="scientific">Bifidobacterium olomucense</name>
    <dbReference type="NCBI Taxonomy" id="2675324"/>
    <lineage>
        <taxon>Bacteria</taxon>
        <taxon>Bacillati</taxon>
        <taxon>Actinomycetota</taxon>
        <taxon>Actinomycetes</taxon>
        <taxon>Bifidobacteriales</taxon>
        <taxon>Bifidobacteriaceae</taxon>
        <taxon>Bifidobacterium</taxon>
    </lineage>
</organism>
<name>A0A7Y0EZR6_9BIFI</name>
<sequence>MNAVPASNTSTNVFGRSFPTPPPGVFGDEPPYERQAENIYATTPDQATNGSRCNASSSMADNLAQQKRDITRRCTEAAQQHKKPLLFGMTTSLMLQSVPIPSDCSISATALHTVSSSHRKRVRTVSSPTTPHVWKPLGMARNVHINRYVYALDVIHTWAQLAAYCSLESLIALGDAIITAIARKPSLAQGRSPETILSDMAECITAMPKFNAKSSCLLALQFMAPRVDSPKESEIRITTTKYGLPQSVTNYVVPGVTFKSGTPITVDLAWPDFRVGIEYDGDQHRTDRAQWRRDQEKREKLRHHNWVIIIATAASLADEPSRAELSYHVARQLALRGAAFDFNLTETPLSRHRRRR</sequence>
<dbReference type="EMBL" id="JAAIIG010000005">
    <property type="protein sequence ID" value="NMM98411.1"/>
    <property type="molecule type" value="Genomic_DNA"/>
</dbReference>
<protein>
    <recommendedName>
        <fullName evidence="4">DUF559 domain-containing protein</fullName>
    </recommendedName>
</protein>
<feature type="compositionally biased region" description="Polar residues" evidence="1">
    <location>
        <begin position="40"/>
        <end position="64"/>
    </location>
</feature>
<reference evidence="2 3" key="1">
    <citation type="submission" date="2020-02" db="EMBL/GenBank/DDBJ databases">
        <title>Characterization of phylogenetic diversity of novel bifidobacterial species isolated in Czech ZOOs.</title>
        <authorList>
            <person name="Lugli G.A."/>
            <person name="Vera N.B."/>
            <person name="Ventura M."/>
        </authorList>
    </citation>
    <scope>NUCLEOTIDE SEQUENCE [LARGE SCALE GENOMIC DNA]</scope>
    <source>
        <strain evidence="2 3">DSM 109959</strain>
    </source>
</reference>
<evidence type="ECO:0000313" key="3">
    <source>
        <dbReference type="Proteomes" id="UP000543419"/>
    </source>
</evidence>
<evidence type="ECO:0008006" key="4">
    <source>
        <dbReference type="Google" id="ProtNLM"/>
    </source>
</evidence>
<evidence type="ECO:0000256" key="1">
    <source>
        <dbReference type="SAM" id="MobiDB-lite"/>
    </source>
</evidence>
<gene>
    <name evidence="2" type="ORF">G1C97_1363</name>
</gene>